<evidence type="ECO:0000256" key="8">
    <source>
        <dbReference type="SAM" id="MobiDB-lite"/>
    </source>
</evidence>
<dbReference type="CDD" id="cd19680">
    <property type="entry name" value="UBR-box_UBR4"/>
    <property type="match status" value="1"/>
</dbReference>
<evidence type="ECO:0000256" key="6">
    <source>
        <dbReference type="PROSITE-ProRule" id="PRU00508"/>
    </source>
</evidence>
<keyword evidence="4" id="KW-0862">Zinc</keyword>
<keyword evidence="2" id="KW-0479">Metal-binding</keyword>
<dbReference type="InterPro" id="IPR025704">
    <property type="entry name" value="E3_Ub_ligase_UBR4_C"/>
</dbReference>
<feature type="compositionally biased region" description="Low complexity" evidence="8">
    <location>
        <begin position="2442"/>
        <end position="2461"/>
    </location>
</feature>
<dbReference type="GO" id="GO:0008270">
    <property type="term" value="F:zinc ion binding"/>
    <property type="evidence" value="ECO:0007669"/>
    <property type="project" value="UniProtKB-KW"/>
</dbReference>
<dbReference type="Pfam" id="PF24079">
    <property type="entry name" value="UBR4"/>
    <property type="match status" value="1"/>
</dbReference>
<evidence type="ECO:0000313" key="10">
    <source>
        <dbReference type="EMBL" id="PVD21633.1"/>
    </source>
</evidence>
<feature type="zinc finger region" description="UBR-type" evidence="6">
    <location>
        <begin position="1660"/>
        <end position="1729"/>
    </location>
</feature>
<keyword evidence="3 7" id="KW-0863">Zinc-finger</keyword>
<evidence type="ECO:0000256" key="7">
    <source>
        <dbReference type="PROSITE-ProRule" id="PRU01388"/>
    </source>
</evidence>
<feature type="region of interest" description="Disordered" evidence="8">
    <location>
        <begin position="2725"/>
        <end position="2758"/>
    </location>
</feature>
<dbReference type="InterPro" id="IPR003126">
    <property type="entry name" value="Znf_UBR"/>
</dbReference>
<evidence type="ECO:0000256" key="4">
    <source>
        <dbReference type="ARBA" id="ARBA00022833"/>
    </source>
</evidence>
<dbReference type="Pfam" id="PF19423">
    <property type="entry name" value="E3_UBR4_N"/>
    <property type="match status" value="1"/>
</dbReference>
<evidence type="ECO:0000259" key="9">
    <source>
        <dbReference type="PROSITE" id="PS51157"/>
    </source>
</evidence>
<dbReference type="PANTHER" id="PTHR21725:SF1">
    <property type="entry name" value="E3 UBIQUITIN-PROTEIN LIGASE UBR4"/>
    <property type="match status" value="1"/>
</dbReference>
<feature type="compositionally biased region" description="Polar residues" evidence="8">
    <location>
        <begin position="2860"/>
        <end position="2870"/>
    </location>
</feature>
<comment type="caution">
    <text evidence="10">The sequence shown here is derived from an EMBL/GenBank/DDBJ whole genome shotgun (WGS) entry which is preliminary data.</text>
</comment>
<dbReference type="SMART" id="SM00396">
    <property type="entry name" value="ZnF_UBR1"/>
    <property type="match status" value="1"/>
</dbReference>
<dbReference type="SUPFAM" id="SSF50978">
    <property type="entry name" value="WD40 repeat-like"/>
    <property type="match status" value="1"/>
</dbReference>
<feature type="compositionally biased region" description="Basic and acidic residues" evidence="8">
    <location>
        <begin position="600"/>
        <end position="615"/>
    </location>
</feature>
<dbReference type="OrthoDB" id="30336at2759"/>
<feature type="compositionally biased region" description="Low complexity" evidence="8">
    <location>
        <begin position="538"/>
        <end position="553"/>
    </location>
</feature>
<evidence type="ECO:0000256" key="5">
    <source>
        <dbReference type="ARBA" id="ARBA00022860"/>
    </source>
</evidence>
<dbReference type="InterPro" id="IPR036322">
    <property type="entry name" value="WD40_repeat_dom_sf"/>
</dbReference>
<feature type="domain" description="UBR-type" evidence="9">
    <location>
        <begin position="1660"/>
        <end position="1729"/>
    </location>
</feature>
<dbReference type="PROSITE" id="PS51157">
    <property type="entry name" value="ZF_UBR"/>
    <property type="match status" value="1"/>
</dbReference>
<feature type="region of interest" description="Disordered" evidence="8">
    <location>
        <begin position="2843"/>
        <end position="2942"/>
    </location>
</feature>
<feature type="region of interest" description="Disordered" evidence="8">
    <location>
        <begin position="1610"/>
        <end position="1655"/>
    </location>
</feature>
<comment type="similarity">
    <text evidence="1 7">Belongs to the UBR4 family.</text>
</comment>
<feature type="compositionally biased region" description="Polar residues" evidence="8">
    <location>
        <begin position="2889"/>
        <end position="2898"/>
    </location>
</feature>
<dbReference type="PANTHER" id="PTHR21725">
    <property type="entry name" value="E3 UBIQUITIN-PROTEIN LIGASE UBR4"/>
    <property type="match status" value="1"/>
</dbReference>
<feature type="compositionally biased region" description="Low complexity" evidence="8">
    <location>
        <begin position="3294"/>
        <end position="3305"/>
    </location>
</feature>
<dbReference type="InterPro" id="IPR045189">
    <property type="entry name" value="UBR4-like"/>
</dbReference>
<feature type="compositionally biased region" description="Low complexity" evidence="8">
    <location>
        <begin position="432"/>
        <end position="444"/>
    </location>
</feature>
<gene>
    <name evidence="10" type="ORF">C0Q70_17432</name>
</gene>
<evidence type="ECO:0000256" key="3">
    <source>
        <dbReference type="ARBA" id="ARBA00022771"/>
    </source>
</evidence>
<keyword evidence="11" id="KW-1185">Reference proteome</keyword>
<dbReference type="GO" id="GO:0005516">
    <property type="term" value="F:calmodulin binding"/>
    <property type="evidence" value="ECO:0007669"/>
    <property type="project" value="UniProtKB-KW"/>
</dbReference>
<evidence type="ECO:0000256" key="2">
    <source>
        <dbReference type="ARBA" id="ARBA00022723"/>
    </source>
</evidence>
<feature type="compositionally biased region" description="Acidic residues" evidence="8">
    <location>
        <begin position="555"/>
        <end position="573"/>
    </location>
</feature>
<accession>A0A2T7NKE0</accession>
<name>A0A2T7NKE0_POMCA</name>
<organism evidence="10 11">
    <name type="scientific">Pomacea canaliculata</name>
    <name type="common">Golden apple snail</name>
    <dbReference type="NCBI Taxonomy" id="400727"/>
    <lineage>
        <taxon>Eukaryota</taxon>
        <taxon>Metazoa</taxon>
        <taxon>Spiralia</taxon>
        <taxon>Lophotrochozoa</taxon>
        <taxon>Mollusca</taxon>
        <taxon>Gastropoda</taxon>
        <taxon>Caenogastropoda</taxon>
        <taxon>Architaenioglossa</taxon>
        <taxon>Ampullarioidea</taxon>
        <taxon>Ampullariidae</taxon>
        <taxon>Pomacea</taxon>
    </lineage>
</organism>
<proteinExistence type="inferred from homology"/>
<dbReference type="InterPro" id="IPR016024">
    <property type="entry name" value="ARM-type_fold"/>
</dbReference>
<feature type="region of interest" description="Disordered" evidence="8">
    <location>
        <begin position="3289"/>
        <end position="3323"/>
    </location>
</feature>
<feature type="compositionally biased region" description="Polar residues" evidence="8">
    <location>
        <begin position="1775"/>
        <end position="1786"/>
    </location>
</feature>
<feature type="region of interest" description="Disordered" evidence="8">
    <location>
        <begin position="413"/>
        <end position="444"/>
    </location>
</feature>
<dbReference type="InterPro" id="IPR056530">
    <property type="entry name" value="UBR4-like_dom"/>
</dbReference>
<evidence type="ECO:0000256" key="1">
    <source>
        <dbReference type="ARBA" id="ARBA00009970"/>
    </source>
</evidence>
<feature type="region of interest" description="Disordered" evidence="8">
    <location>
        <begin position="2441"/>
        <end position="2463"/>
    </location>
</feature>
<dbReference type="InterPro" id="IPR045841">
    <property type="entry name" value="E3_UBR4_N"/>
</dbReference>
<feature type="compositionally biased region" description="Acidic residues" evidence="8">
    <location>
        <begin position="1632"/>
        <end position="1655"/>
    </location>
</feature>
<feature type="region of interest" description="Disordered" evidence="8">
    <location>
        <begin position="1763"/>
        <end position="1786"/>
    </location>
</feature>
<dbReference type="InterPro" id="IPR047509">
    <property type="entry name" value="UBR4-like_UBR-box"/>
</dbReference>
<feature type="region of interest" description="Disordered" evidence="8">
    <location>
        <begin position="536"/>
        <end position="626"/>
    </location>
</feature>
<dbReference type="SUPFAM" id="SSF48371">
    <property type="entry name" value="ARM repeat"/>
    <property type="match status" value="1"/>
</dbReference>
<dbReference type="Pfam" id="PF02207">
    <property type="entry name" value="zf-UBR"/>
    <property type="match status" value="1"/>
</dbReference>
<reference evidence="10 11" key="1">
    <citation type="submission" date="2018-04" db="EMBL/GenBank/DDBJ databases">
        <title>The genome of golden apple snail Pomacea canaliculata provides insight into stress tolerance and invasive adaptation.</title>
        <authorList>
            <person name="Liu C."/>
            <person name="Liu B."/>
            <person name="Ren Y."/>
            <person name="Zhang Y."/>
            <person name="Wang H."/>
            <person name="Li S."/>
            <person name="Jiang F."/>
            <person name="Yin L."/>
            <person name="Zhang G."/>
            <person name="Qian W."/>
            <person name="Fan W."/>
        </authorList>
    </citation>
    <scope>NUCLEOTIDE SEQUENCE [LARGE SCALE GENOMIC DNA]</scope>
    <source>
        <strain evidence="10">SZHN2017</strain>
        <tissue evidence="10">Muscle</tissue>
    </source>
</reference>
<dbReference type="EMBL" id="PZQS01000011">
    <property type="protein sequence ID" value="PVD21633.1"/>
    <property type="molecule type" value="Genomic_DNA"/>
</dbReference>
<feature type="compositionally biased region" description="Basic and acidic residues" evidence="8">
    <location>
        <begin position="3312"/>
        <end position="3323"/>
    </location>
</feature>
<dbReference type="STRING" id="400727.A0A2T7NKE0"/>
<dbReference type="Pfam" id="PF13764">
    <property type="entry name" value="E3_UbLigase_R4"/>
    <property type="match status" value="1"/>
</dbReference>
<dbReference type="PROSITE" id="PS52043">
    <property type="entry name" value="UBR4_E3"/>
    <property type="match status" value="1"/>
</dbReference>
<dbReference type="Proteomes" id="UP000245119">
    <property type="component" value="Linkage Group LG11"/>
</dbReference>
<protein>
    <recommendedName>
        <fullName evidence="9">UBR-type domain-containing protein</fullName>
    </recommendedName>
</protein>
<sequence>MASNTGLPWSLAIKPLLSASYSSFPKTDIPEFTKAIIRSEKDILQHDKEYEPFYSSFVALAAHFLSAECSSMPKSSVGQVTSACRVLLRFLLMRLQSFTESCTISQKYLMILIQGLCKGSGCLNKSDIITFSSMLKASKQPSMVRGDADATESIEHPEQKDKKLLRLDTGSNLFDQMTSVFDQVMPVIVTKLDGGIDTGQSSDRESHLPAGVETAEEVIPAFGRKNCTCLLQLNGANILVDTCAQLLFLSKYQQRYKEALAGSAFLLPATLSEALTTRNSYQSILSDITVVWMAYSLPVLEPLTPKRLEKIVTCTLSCLYAAVTVATADTIINMVKPATAAQPASKDEEIEGYGRAIVQKSLEIFNMVSVAVRNSTRAGGNVAQNLNLIAAWVLMKGLQGILSLTPAVILERRDSGKRPGPEGATHKPKDFSSTGTRPSSSKSTHQGFSVAAVALGSNAIQLLTSLLDDLQIEGSFGDLETPATESKAGLEIKILTSMSAWHRVRKLLATIGLADLLFNLVTVSFRKAVMLKRLKQGSETAETSSSSTSDSNTFYEDDFSATEDSSEEDDDSEPILGEWLEGTLSPEEPTEPPVTSPDAPRLEVQGDAKRSRQPSEDSPVLVPDKREPDGFITLASTILSFMNVCLINSTDSDIRKLLKNSLNEDHVLCLACLVRDLDRELARTGHDKVYDEISVALAKFCHSLIATECLSEVLQDHLLQQLGVGISPMANLADSWPLMVSQHTLAVLVEVLLMRQQQEREAKSVQSTADTIIMSIWSRFLNSLKSAIMVFDNRSEQFEDLNVEHLQVLLFLFHSLQLTQRKGLLIQITQTITSVANMDTRRLEETVPLVLSRLMLVFEYMLHYFYDPPLALIDQVQWNLFTVHTFPQGRSDATNITRTAQFFPCREVEDNFRKSLVSYENPDVGTLKPRFYNLGPPDINTQDVPRIDGLASSCLLSSDAVDYGQLYDACIKLLMAGSCCDVTKPKLSPLDASAMHYHFLLVWRLLACLPPSVNYVESLGTGTFSMDSAHVLHTLRWVPRLSHKVFSSWVKDFLLKQGLTAQQADVQVNAATKATSDISFDLGLAMKFLRDQMASLPVITQREVLPRKELPGLSTILILDAVVAKVHVALDDAFSQNASEGDPRQTIDLAINLMPAVYPLIEAYGTFVKSCVLLEVSESDDKTMTPQRLKAYSQVMSVGSARSKWTRLGSAVMVLLPSPVKNAVEKWCSGSASEFPPVCAWRNAFANDNIPCESYMDAIHSAHMVTLSGQRTFCISASLRHVLASLVAFGNSLLTWCPDSGVNREFMRVLLPLHLDVTTEYLADSVTSALEKFLGPVDGDRFSEQMYKQGILVCHDINVTYSDPESGLDEKILHQCVLFLDSALDTLPGAHALETFYSESGDLTSLLLAIAREGLGATFIYRILKFFNKLFQLADKEGSDKSYRNLCCHLSGLTKVDYTVLQSLLYKIFHSPQDEEEEVTVEQNRCLLHSLILFIVKGASLVGEEVSMTLLQALIPMGSPLLKECGGELSSFPELMSIMHLLAVAGNGLGHIQLFQAATSWLDICKGHLSEPEIRQQFLQNGKPAIPGLMETLGCLLSYIGEVLGALKRSSSDRGSCASPTLDMEPMLPADGDSDWADDAAQDDDDSGGEDSDEESLNSKLCTFTITQKEFMNQHWYHCHTCKMVDGVGVCTVCAKVCHKDHDLTYSKFGSFFCDCGAKEDGSCKALVKRTSQNGLDSSGSAMGQSPFALDTFHHHSSLRRRLSSPCAEDKQQENSKNLQEASKAQDTLQKQIEGNKAQFLSHMEKSNTVETVLEILKWIVPPLTENYQSNSPIGSTGRAQHALNELHNQPKKIESTPDQLMTVTLGSQEGAFENVRMNYSGDQGQTIRQLITAHMLRRVAMCVLSSPQGKRQHLAVSHEKGKITILQLSALLKQADSSKKKLTLTRLSSAPIPFTVLSITGNPCNEDFLAVCGLKDCHVLTFTSSGSVSDHLVLHPSLATGNFIIKAIWLPGSQTELAIVTADFVKVYDLALDAISPQYYFLLPSGKIRDATFLFNDEGRFIVIMASSGYIYTQVMDDSSSARHGPFYITSVLEIRHSDLKDASGQVAGGGVSVYYSHALQLVFFSYSQGKSFAAAVAPDLSKASNLFPITFKCSNGGSKGSSSSQPLVQWSEVVGHTGLLYCTAQSSSNPIVLMVRPDAILMQEIKIQDVVAIRHIASASDQHRTTMILLCEDGSLRIYMANVDTTNYWMSPYLQPQSPIAALKPSKKKKNIKSGRQAGSINFPIDFFEHCQQSNDVEFGGNDILQVYNTQQVKHRLNTTGMYIASTKPAGFNIEIVNTNPSNVMVGLRVQVGMQSVEKAPSYLEIFGRSKQVGLSRARWYDMPFTREESLTADKKVILFVGASGDPAGVTMVDSIKLYVKTKEAFGWPEEPDEFLETTAPSKASAPSSGISSGMESEAVPSPPLPMTTADKLLNSGLEVLDGVFATVNQKRRKDALELATTLLTLPTPPAVQQQVQSLLASLFPTRSDYHNHKASSFPCINDQAMLEDVIQRLRQEGPAMPVESFQRLVVTARSVAITRPSNLIKFAESGSKVEALEVTDLEAEKNDKGSEKKQKQLFDLDSIEQGHFTSQLMNTFWKLHAAKPSNPMLAPVCLPGLAHIEATVHALVGIIQAFMLCDSQYIGTATKHLVQLLLCPDPQVSFACCHAMIRALRPRHRRRRVFIPSPPRCSSPDKLDTPSDDLSSLSQPAQAEAEIDNEEPYEVVNVEPMVLDTGGENEVQARALPPSLDSLWSAERNFPPIVDIPPDADDETMSGQRLGLQSLGLAQPSQGEILLEEGPLSDTTASAPGSDDEVGSNAATDGSTLRTSPAEHGGSAGSESGGSAVDSISATSGRSSAYGFQPPESLPGIGGRSESSSVGGAGGFAPPEHETFETDGESDLTSRLHSMRLLLLERMLQYLPEVRSVGGVGAVPFMQILLMLTSDVDTEEDRDKAILDNFLATIITELDLSGKDLAIIATRTKNTEVKLIILRLVSVLLSRTRGSSRFSRAFSHSGTSLQALRWALTTLYFAGGGSSNSWSAAEAHPSHPPPDMSPFFLRQYVKSHANDVFEEYPQLLTEMVLRLPYQLKKIAESGQKIPPAVFDASWHSVLSEYMMTQQTPFVKRQVRKLLLFICGSKEKYRQLRDEHAVESHLAEARTICAHGGWDQSLDLAAHSIVLPYDTLLSLIEHLKVCSEIASSRPYNWQMYCQQHRDTLPYIVHTSIVLDEGVAPTLLSLLQLAICGTKGQGQGSVESSSSTSSISPVRHRSRKDEDGIEEPQRFNESLSRELVDLLTSTLERATLIKFVRTFLLESNASGNRWLAHSLVLQIYRNSSGTQQEALMDMLWGLWEELPVFGRKAAQFVDLLGFFVLKTPNLSEEKVQEYLEKAVALLRAENNVLANHPNASIYNMLQGLVDFDGYYLESDPCLVCNNPEVPYTGKYCCIFCNLKLSAIKVDSKYTTTTHIVKLVGSHTISKISLRISDLKRTKMVRTLNIYYNNRTVQAVVELKNRPGLWHKARKVTLTAGQTDVKVEFPIPIVACNLMVEYADFYDNLQATTETLQCPRCSASVPATPGVCGNCGENVYQCHKCRAINYDEKDPFLCNACGFCKYAKFDLTLLAKPCCAVDPIENEEDRKRAIATINALLEKADRTYKQLQTHRPMLESLLIQVTEHSADRLAVSQRDEMNNQSSAVPASNVNKAIQLLAQKYCGECKSAFDELSKIIQKVMACRRELVEYDHQQREAVSVKGQGSLPSLPSVKAKEVSSFQSAAARREQKASNCFGCASAAVEHCITLLRALVTNPSMRQILCSQGMIQQLIEYNLRHGALSVRLEVRALLCLLTRDNRRATEEMNNLIMTRITAAVKGHQSNPDIASSVRHEIMLLASSLQLEDSCWEQRVRCVMRLFLMGMHMRSPVIMESITLPCLRILQGLIKQDLVTFLGKNKVSGEDLEPFECQPARYHMDVRGWLEGDPHYSFNNWKKRLPTKVTKEGEEKLKEKKEVRAYFLMEKYVGRWRQRMWHTPDKQLRLTQTTWLQTAMFSPSSRSARQTACSVIESVSQMASHRKEVIDMLTGCLEQVGKSGECANEFLGLYKRLIAPAHWKVYLAVKGVLQRLGALITQEVEHLQYLEETTLSSDLAQGYALKSLTELLWQFVEHDRIKNYYKTKLVGFILNGYLSLRKLVVQRTKLIDETQERLLELLEELTTGTESETKEFMSVCVQTVNKYPLDDYRSPVFIFERLCSIIYPEENDVGEFFMILEKDPQQEDFLQGRMLGNPYSSSEPGLGPLMRDIKNKICQDCELVALLEDDTGMELLVNKKIISLDLPVKDVYKKVWMPEHGEGEPMPVVYRMRGLLGDATEDMVNSLDSGNEEDVDKEAVFKMAAVLKECGGLPVMLQRLASVRDLVLGRQLMCVLLKLFSFAVNVKVNRQELIRPELNTVNIMLGALNLVGTVGRARGGTVKGQTITEQVLNILEVILLEASEQPPEQYSEFSKLCGDKEQLKLLLDRINSHFVQSTPSVRQALMRLIPFLAFGDVDKMLVLINHFLPFLDFDKFDDDHGQDEQIHLDCFCVIASGIESNANGERLKDVIYEHGVVQKAVDYILKHAPEIKTMLSTDSEVWKEFVSKPSLSYALRILTGLCIKHSKTINLIVERCVPILHKLEQVSSDKHVGTLAENLLEALKEDAAAAQKIEDVRQETKAEKKRLAMAVRKKHLGALGMTANEKGQVTVKSSVLKQMEDLKEETGLTCCICREGYRYQPQKVLAVYTFSKRSNLDEFENKPRKTQGFTTVSHFNVVHVDCHTAAVRHARGREEWESATLQNANTKCNGLLPMWGPQVQESVFAASLARHNNYLQECTAVRDITYTFNIHDLKLLLLRLAQERSFSEDSGGGGRESNIHLLPFMMHITLYVINTTRAYTREEKNIANFLDMPKTKWVENCFETEGVLYFMVLAMHILPPTKWREVRAKFLERLLITAHLRGTSQIGAKTPIDRELKDFTLYKMYLLLFGFINGMYEKVFKVRTCGWFTQLHVYKKMFMVSPCAQFISSVCKVFVVGSCVHQWYLREGVGDKIRCAGKGLPR</sequence>
<keyword evidence="5" id="KW-0112">Calmodulin-binding</keyword>
<feature type="compositionally biased region" description="Basic and acidic residues" evidence="8">
    <location>
        <begin position="413"/>
        <end position="430"/>
    </location>
</feature>
<feature type="region of interest" description="UBR4 E3 catalytic module" evidence="7">
    <location>
        <begin position="4671"/>
        <end position="5124"/>
    </location>
</feature>
<evidence type="ECO:0000313" key="11">
    <source>
        <dbReference type="Proteomes" id="UP000245119"/>
    </source>
</evidence>